<comment type="caution">
    <text evidence="2">The sequence shown here is derived from an EMBL/GenBank/DDBJ whole genome shotgun (WGS) entry which is preliminary data.</text>
</comment>
<protein>
    <submittedName>
        <fullName evidence="2">Uncharacterized protein</fullName>
    </submittedName>
</protein>
<dbReference type="EMBL" id="BAAALT010000050">
    <property type="protein sequence ID" value="GAA1797744.1"/>
    <property type="molecule type" value="Genomic_DNA"/>
</dbReference>
<evidence type="ECO:0000313" key="2">
    <source>
        <dbReference type="EMBL" id="GAA1797744.1"/>
    </source>
</evidence>
<keyword evidence="3" id="KW-1185">Reference proteome</keyword>
<dbReference type="Proteomes" id="UP001500218">
    <property type="component" value="Unassembled WGS sequence"/>
</dbReference>
<sequence length="81" mass="9238">MSQSDAQRYRSHVRADLADEITAHDPTMCPYCTDGQPCPELEYARRADELVERRLRRRAGGPSQEPGPCSPVQRNVGRNRR</sequence>
<evidence type="ECO:0000256" key="1">
    <source>
        <dbReference type="SAM" id="MobiDB-lite"/>
    </source>
</evidence>
<organism evidence="2 3">
    <name type="scientific">Luedemannella flava</name>
    <dbReference type="NCBI Taxonomy" id="349316"/>
    <lineage>
        <taxon>Bacteria</taxon>
        <taxon>Bacillati</taxon>
        <taxon>Actinomycetota</taxon>
        <taxon>Actinomycetes</taxon>
        <taxon>Micromonosporales</taxon>
        <taxon>Micromonosporaceae</taxon>
        <taxon>Luedemannella</taxon>
    </lineage>
</organism>
<reference evidence="3" key="1">
    <citation type="journal article" date="2019" name="Int. J. Syst. Evol. Microbiol.">
        <title>The Global Catalogue of Microorganisms (GCM) 10K type strain sequencing project: providing services to taxonomists for standard genome sequencing and annotation.</title>
        <authorList>
            <consortium name="The Broad Institute Genomics Platform"/>
            <consortium name="The Broad Institute Genome Sequencing Center for Infectious Disease"/>
            <person name="Wu L."/>
            <person name="Ma J."/>
        </authorList>
    </citation>
    <scope>NUCLEOTIDE SEQUENCE [LARGE SCALE GENOMIC DNA]</scope>
    <source>
        <strain evidence="3">JCM 13250</strain>
    </source>
</reference>
<proteinExistence type="predicted"/>
<accession>A0ABP4XXM3</accession>
<evidence type="ECO:0000313" key="3">
    <source>
        <dbReference type="Proteomes" id="UP001500218"/>
    </source>
</evidence>
<gene>
    <name evidence="2" type="ORF">GCM10009682_19240</name>
</gene>
<name>A0ABP4XXM3_9ACTN</name>
<feature type="region of interest" description="Disordered" evidence="1">
    <location>
        <begin position="52"/>
        <end position="81"/>
    </location>
</feature>